<feature type="transmembrane region" description="Helical" evidence="1">
    <location>
        <begin position="54"/>
        <end position="72"/>
    </location>
</feature>
<evidence type="ECO:0008006" key="4">
    <source>
        <dbReference type="Google" id="ProtNLM"/>
    </source>
</evidence>
<evidence type="ECO:0000313" key="2">
    <source>
        <dbReference type="EMBL" id="REA62008.1"/>
    </source>
</evidence>
<feature type="transmembrane region" description="Helical" evidence="1">
    <location>
        <begin position="107"/>
        <end position="128"/>
    </location>
</feature>
<dbReference type="EMBL" id="QNUL01000006">
    <property type="protein sequence ID" value="REA62008.1"/>
    <property type="molecule type" value="Genomic_DNA"/>
</dbReference>
<organism evidence="2 3">
    <name type="scientific">Dyadobacter luteus</name>
    <dbReference type="NCBI Taxonomy" id="2259619"/>
    <lineage>
        <taxon>Bacteria</taxon>
        <taxon>Pseudomonadati</taxon>
        <taxon>Bacteroidota</taxon>
        <taxon>Cytophagia</taxon>
        <taxon>Cytophagales</taxon>
        <taxon>Spirosomataceae</taxon>
        <taxon>Dyadobacter</taxon>
    </lineage>
</organism>
<keyword evidence="1" id="KW-0812">Transmembrane</keyword>
<proteinExistence type="predicted"/>
<comment type="caution">
    <text evidence="2">The sequence shown here is derived from an EMBL/GenBank/DDBJ whole genome shotgun (WGS) entry which is preliminary data.</text>
</comment>
<name>A0A3D8YD38_9BACT</name>
<keyword evidence="1" id="KW-1133">Transmembrane helix</keyword>
<reference evidence="2 3" key="1">
    <citation type="submission" date="2018-07" db="EMBL/GenBank/DDBJ databases">
        <title>Dyadobacter roseus sp. nov., isolated from rose rhizosphere soil.</title>
        <authorList>
            <person name="Chen L."/>
        </authorList>
    </citation>
    <scope>NUCLEOTIDE SEQUENCE [LARGE SCALE GENOMIC DNA]</scope>
    <source>
        <strain evidence="2 3">RS19</strain>
    </source>
</reference>
<evidence type="ECO:0000313" key="3">
    <source>
        <dbReference type="Proteomes" id="UP000256373"/>
    </source>
</evidence>
<gene>
    <name evidence="2" type="ORF">DSL64_10105</name>
</gene>
<sequence>MAYIALLLSVIFLSVGFIVTRNNAKYILSGYNTMSEAKRALFDIEGYLKFFKRFHILLGISLFLGTVLISLINNNWASMFMTLYPLVAYMYMIIAGNKYNSDKGQKLTSYVVGGAVLLVAAFVVTSQFSDYETSELVLKDNVLEIKGSFGVRLTKQEILDVKLVDKLPERDGMMSKVGGFAAGDYAKGSFRLKGKKVVKLYVNKKISPIILLATSKGDVYYNSDEESADELYKKIRQWREL</sequence>
<keyword evidence="1" id="KW-0472">Membrane</keyword>
<protein>
    <recommendedName>
        <fullName evidence="4">Bacterial Pleckstrin homology domain-containing protein</fullName>
    </recommendedName>
</protein>
<accession>A0A3D8YD38</accession>
<feature type="transmembrane region" description="Helical" evidence="1">
    <location>
        <begin position="78"/>
        <end position="95"/>
    </location>
</feature>
<dbReference type="RefSeq" id="WP_115830643.1">
    <property type="nucleotide sequence ID" value="NZ_QNUL01000006.1"/>
</dbReference>
<dbReference type="Proteomes" id="UP000256373">
    <property type="component" value="Unassembled WGS sequence"/>
</dbReference>
<evidence type="ECO:0000256" key="1">
    <source>
        <dbReference type="SAM" id="Phobius"/>
    </source>
</evidence>
<dbReference type="OrthoDB" id="954876at2"/>
<feature type="transmembrane region" description="Helical" evidence="1">
    <location>
        <begin position="6"/>
        <end position="24"/>
    </location>
</feature>
<dbReference type="InterPro" id="IPR017259">
    <property type="entry name" value="UCP037672"/>
</dbReference>
<dbReference type="Pfam" id="PF12650">
    <property type="entry name" value="DUF3784"/>
    <property type="match status" value="1"/>
</dbReference>
<keyword evidence="3" id="KW-1185">Reference proteome</keyword>
<dbReference type="AlphaFoldDB" id="A0A3D8YD38"/>